<accession>A0AAD9KUF0</accession>
<dbReference type="Proteomes" id="UP001209878">
    <property type="component" value="Unassembled WGS sequence"/>
</dbReference>
<dbReference type="GO" id="GO:0046600">
    <property type="term" value="P:negative regulation of centriole replication"/>
    <property type="evidence" value="ECO:0007669"/>
    <property type="project" value="InterPro"/>
</dbReference>
<feature type="compositionally biased region" description="Basic and acidic residues" evidence="16">
    <location>
        <begin position="1157"/>
        <end position="1169"/>
    </location>
</feature>
<feature type="region of interest" description="Disordered" evidence="16">
    <location>
        <begin position="997"/>
        <end position="1200"/>
    </location>
</feature>
<evidence type="ECO:0000313" key="20">
    <source>
        <dbReference type="Proteomes" id="UP001209878"/>
    </source>
</evidence>
<keyword evidence="12" id="KW-0675">Receptor</keyword>
<dbReference type="PROSITE" id="PS00109">
    <property type="entry name" value="PROTEIN_KINASE_TYR"/>
    <property type="match status" value="1"/>
</dbReference>
<evidence type="ECO:0000256" key="3">
    <source>
        <dbReference type="ARBA" id="ARBA00022553"/>
    </source>
</evidence>
<feature type="compositionally biased region" description="Polar residues" evidence="16">
    <location>
        <begin position="1519"/>
        <end position="1532"/>
    </location>
</feature>
<keyword evidence="5 17" id="KW-0812">Transmembrane</keyword>
<comment type="caution">
    <text evidence="19">The sequence shown here is derived from an EMBL/GenBank/DDBJ whole genome shotgun (WGS) entry which is preliminary data.</text>
</comment>
<feature type="region of interest" description="Disordered" evidence="16">
    <location>
        <begin position="1570"/>
        <end position="1589"/>
    </location>
</feature>
<keyword evidence="9 17" id="KW-1133">Transmembrane helix</keyword>
<proteinExistence type="predicted"/>
<dbReference type="EC" id="2.7.10.1" evidence="2"/>
<keyword evidence="20" id="KW-1185">Reference proteome</keyword>
<comment type="catalytic activity">
    <reaction evidence="14">
        <text>L-tyrosyl-[protein] + ATP = O-phospho-L-tyrosyl-[protein] + ADP + H(+)</text>
        <dbReference type="Rhea" id="RHEA:10596"/>
        <dbReference type="Rhea" id="RHEA-COMP:10136"/>
        <dbReference type="Rhea" id="RHEA-COMP:20101"/>
        <dbReference type="ChEBI" id="CHEBI:15378"/>
        <dbReference type="ChEBI" id="CHEBI:30616"/>
        <dbReference type="ChEBI" id="CHEBI:46858"/>
        <dbReference type="ChEBI" id="CHEBI:61978"/>
        <dbReference type="ChEBI" id="CHEBI:456216"/>
        <dbReference type="EC" id="2.7.10.1"/>
    </reaction>
</comment>
<organism evidence="19 20">
    <name type="scientific">Ridgeia piscesae</name>
    <name type="common">Tubeworm</name>
    <dbReference type="NCBI Taxonomy" id="27915"/>
    <lineage>
        <taxon>Eukaryota</taxon>
        <taxon>Metazoa</taxon>
        <taxon>Spiralia</taxon>
        <taxon>Lophotrochozoa</taxon>
        <taxon>Annelida</taxon>
        <taxon>Polychaeta</taxon>
        <taxon>Sedentaria</taxon>
        <taxon>Canalipalpata</taxon>
        <taxon>Sabellida</taxon>
        <taxon>Siboglinidae</taxon>
        <taxon>Ridgeia</taxon>
    </lineage>
</organism>
<keyword evidence="3" id="KW-0597">Phosphoprotein</keyword>
<dbReference type="Pfam" id="PF15501">
    <property type="entry name" value="MDM1"/>
    <property type="match status" value="1"/>
</dbReference>
<dbReference type="InterPro" id="IPR017441">
    <property type="entry name" value="Protein_kinase_ATP_BS"/>
</dbReference>
<sequence>MPLISRVPVQSCQVYDTCAECVTTKDPLSCGWCGDHCSTNSECLSSVWHEDSCPPRIYSFQPTSGPVQGGTLLTIQGHNFGNASTTIEGVSASVSVALAECHIRRRNTTHIICETSASKAIEREVDVSVTDMSRTTVDFVIRGKAKSGVHSFVYKNPAVTSIMPILGPKAGGTRMTIQGENLDIGSGPVVTIADHPCILVNVTSERVLCDTSPWKRQGEIFLSVAKLNSLLNVTANAGPMTLSIDAAVLTAKKRFTYKSNPNITDIHPRTTIHSGGTLVTVVGTNLHVVWTAKIVIKVEGHTYTEQCSSKAPGRIMTCVTPRLGYSAVSKRSVTVDAPVMAVINFEMDGVEDLRNFSTKHPDLATLKYAPDPTFDKFERRDNVRLFHQDETYLTLQGHNIDSGLLASDFVVTIGGQRCNNTEIRGHSLVCRPTPPKQWSVHDTGKVVAPVVQTVEVRVGHVRVIVGRLQFTRRIQNNLQMALIGAPVLAALIVFIVIILIWMRCTHRGFFQPKHKPNTHEEQGIPLRSFEPEHLFRPEHNENAYMPERVHLPGASELQNSFIDDESRKLLEDTHLVIDRDRLVLFDVIGQGQFGYVYKGFLKLDEVKEDVEVAVKTLKNWSDTTDPGSNAATKFIDEALRMHEFDHPNILRLIGISLDNDSLPLVVLPFMKHGDLLSYIRNDNNNPTVKDLMDFGIQIAEGMSYLANLKFVHRDLAARNCMLDDHMNVQVADFGLSRDIYERDYYSSDHKKTKLPVKWMALDSLEKATYNEKTDVWSYGVVLWELMTRGVCPYPEVDSWDIVKYLKSGRRMPQPSYCPDELYDVMLKCWDADSKIRPRFEDLIHIINEIILNIEYDAHQRVGLDVTYINVTPPHMQGYLYPGMPIDVSKSMLRDSEYSKNFKWFDPRELYTTLYKSPQAGLPSYRLGNTLEPPLQKKKPVLHTPATIVLGADPDVDLCMEPPLQRRRKATSQLTPKARRVVDEYILLGDQSKFANNVKYRTKVSRPSRQEQPRHAADRNGAGDMSPPPAPRSRSQPQTPLAARRPSDPPKRPQHPVYKATNGLPSKSKRASRERRRSPPPPAPKVVVDTGSPLKSRKVKNTDASEPVHKERLRSPPPPAPRAAFDAGSPVKSTRFKGEETKMKKPFVPKIDVASDSPVERPRHKEDKRNSRPHKTATHVHQSAQTNVDRVRTDSGQEAPDNYALKYKVGITAPRNQGPKRLSEYQKAFAWKKGDLQSPLLAAEQVVYKSCPQMLPPKAAKMNISSEYQRQFQPWNKLMQSMPEVAINGRDDAALPPKKSKVQMRKRSKSVEGSRHSYAQMRTGRGCRGLSSRWPSWYWRCWGCATCGGVQATGPGDPLCPLPPGQLYAAGGAGDTTSSSSVVSALSLESPHTAVDKRPRKERASLHQTAPGDFVRKKLAWTESHDDNGSQGSGITSSTTNSERNGGTLEDGSDAASGDTLRAGSVDEEDMEGRVPTPVMSNGDRRHHLDRTTPSMGGLLLSSPLRSKSPLSGKMKQRTGAMSPSSEDTGSYQETRKTKGQVNGLVSHANVNNSHNLTRAQRIRDTASREYDTAPPHKANGLPVSPSPIYGKPTPDDQVLVDEMAEVDRPLVTAYVSSPPQNKMGKKVSIRDRFPHANIPSTIREDLADTAPSPPHAMGSWLEVNRDDIPPRDDDVLSLSARSVASSCSLASETLERARNRRDEFWGRPHARPCLG</sequence>
<feature type="compositionally biased region" description="Basic and acidic residues" evidence="16">
    <location>
        <begin position="1007"/>
        <end position="1017"/>
    </location>
</feature>
<feature type="transmembrane region" description="Helical" evidence="17">
    <location>
        <begin position="480"/>
        <end position="502"/>
    </location>
</feature>
<evidence type="ECO:0000256" key="8">
    <source>
        <dbReference type="ARBA" id="ARBA00022840"/>
    </source>
</evidence>
<dbReference type="GO" id="GO:0043235">
    <property type="term" value="C:receptor complex"/>
    <property type="evidence" value="ECO:0007669"/>
    <property type="project" value="TreeGrafter"/>
</dbReference>
<dbReference type="InterPro" id="IPR020635">
    <property type="entry name" value="Tyr_kinase_cat_dom"/>
</dbReference>
<evidence type="ECO:0000256" key="16">
    <source>
        <dbReference type="SAM" id="MobiDB-lite"/>
    </source>
</evidence>
<feature type="region of interest" description="Disordered" evidence="16">
    <location>
        <begin position="1388"/>
        <end position="1535"/>
    </location>
</feature>
<dbReference type="SUPFAM" id="SSF56112">
    <property type="entry name" value="Protein kinase-like (PK-like)"/>
    <property type="match status" value="1"/>
</dbReference>
<evidence type="ECO:0000256" key="15">
    <source>
        <dbReference type="PROSITE-ProRule" id="PRU10141"/>
    </source>
</evidence>
<keyword evidence="6 15" id="KW-0547">Nucleotide-binding</keyword>
<dbReference type="InterPro" id="IPR013783">
    <property type="entry name" value="Ig-like_fold"/>
</dbReference>
<feature type="compositionally biased region" description="Basic residues" evidence="16">
    <location>
        <begin position="1066"/>
        <end position="1077"/>
    </location>
</feature>
<gene>
    <name evidence="19" type="ORF">NP493_619g04032</name>
</gene>
<dbReference type="PROSITE" id="PS00107">
    <property type="entry name" value="PROTEIN_KINASE_ATP"/>
    <property type="match status" value="1"/>
</dbReference>
<keyword evidence="11" id="KW-0829">Tyrosine-protein kinase</keyword>
<evidence type="ECO:0000259" key="18">
    <source>
        <dbReference type="PROSITE" id="PS50011"/>
    </source>
</evidence>
<evidence type="ECO:0000256" key="10">
    <source>
        <dbReference type="ARBA" id="ARBA00023136"/>
    </source>
</evidence>
<evidence type="ECO:0000256" key="14">
    <source>
        <dbReference type="ARBA" id="ARBA00051243"/>
    </source>
</evidence>
<feature type="compositionally biased region" description="Polar residues" evidence="16">
    <location>
        <begin position="1178"/>
        <end position="1187"/>
    </location>
</feature>
<feature type="compositionally biased region" description="Low complexity" evidence="16">
    <location>
        <begin position="1428"/>
        <end position="1441"/>
    </location>
</feature>
<dbReference type="CDD" id="cd00603">
    <property type="entry name" value="IPT_PCSR"/>
    <property type="match status" value="2"/>
</dbReference>
<dbReference type="Pfam" id="PF01833">
    <property type="entry name" value="TIG"/>
    <property type="match status" value="2"/>
</dbReference>
<feature type="domain" description="Protein kinase" evidence="18">
    <location>
        <begin position="582"/>
        <end position="850"/>
    </location>
</feature>
<dbReference type="FunFam" id="1.10.510.10:FF:000554">
    <property type="entry name" value="Predicted protein"/>
    <property type="match status" value="1"/>
</dbReference>
<dbReference type="InterPro" id="IPR000719">
    <property type="entry name" value="Prot_kinase_dom"/>
</dbReference>
<dbReference type="InterPro" id="IPR008266">
    <property type="entry name" value="Tyr_kinase_AS"/>
</dbReference>
<keyword evidence="10 17" id="KW-0472">Membrane</keyword>
<feature type="compositionally biased region" description="Basic and acidic residues" evidence="16">
    <location>
        <begin position="1099"/>
        <end position="1113"/>
    </location>
</feature>
<evidence type="ECO:0000256" key="4">
    <source>
        <dbReference type="ARBA" id="ARBA00022679"/>
    </source>
</evidence>
<keyword evidence="13" id="KW-0325">Glycoprotein</keyword>
<dbReference type="InterPro" id="IPR014756">
    <property type="entry name" value="Ig_E-set"/>
</dbReference>
<dbReference type="InterPro" id="IPR011009">
    <property type="entry name" value="Kinase-like_dom_sf"/>
</dbReference>
<evidence type="ECO:0000256" key="2">
    <source>
        <dbReference type="ARBA" id="ARBA00011902"/>
    </source>
</evidence>
<keyword evidence="4" id="KW-0808">Transferase</keyword>
<dbReference type="GO" id="GO:0007169">
    <property type="term" value="P:cell surface receptor protein tyrosine kinase signaling pathway"/>
    <property type="evidence" value="ECO:0007669"/>
    <property type="project" value="TreeGrafter"/>
</dbReference>
<dbReference type="GO" id="GO:0005524">
    <property type="term" value="F:ATP binding"/>
    <property type="evidence" value="ECO:0007669"/>
    <property type="project" value="UniProtKB-UniRule"/>
</dbReference>
<dbReference type="SMART" id="SM00423">
    <property type="entry name" value="PSI"/>
    <property type="match status" value="1"/>
</dbReference>
<dbReference type="InterPro" id="IPR002909">
    <property type="entry name" value="IPT_dom"/>
</dbReference>
<evidence type="ECO:0000256" key="11">
    <source>
        <dbReference type="ARBA" id="ARBA00023137"/>
    </source>
</evidence>
<dbReference type="GO" id="GO:0004714">
    <property type="term" value="F:transmembrane receptor protein tyrosine kinase activity"/>
    <property type="evidence" value="ECO:0007669"/>
    <property type="project" value="UniProtKB-EC"/>
</dbReference>
<dbReference type="InterPro" id="IPR016201">
    <property type="entry name" value="PSI"/>
</dbReference>
<dbReference type="Pfam" id="PF07714">
    <property type="entry name" value="PK_Tyr_Ser-Thr"/>
    <property type="match status" value="1"/>
</dbReference>
<dbReference type="Gene3D" id="3.30.1680.10">
    <property type="entry name" value="ligand-binding face of the semaphorins, domain 2"/>
    <property type="match status" value="1"/>
</dbReference>
<dbReference type="GO" id="GO:0016477">
    <property type="term" value="P:cell migration"/>
    <property type="evidence" value="ECO:0007669"/>
    <property type="project" value="TreeGrafter"/>
</dbReference>
<dbReference type="Gene3D" id="3.30.200.20">
    <property type="entry name" value="Phosphorylase Kinase, domain 1"/>
    <property type="match status" value="1"/>
</dbReference>
<feature type="region of interest" description="Disordered" evidence="16">
    <location>
        <begin position="1289"/>
        <end position="1315"/>
    </location>
</feature>
<evidence type="ECO:0000256" key="5">
    <source>
        <dbReference type="ARBA" id="ARBA00022692"/>
    </source>
</evidence>
<dbReference type="SMART" id="SM00219">
    <property type="entry name" value="TyrKc"/>
    <property type="match status" value="1"/>
</dbReference>
<keyword evidence="8 15" id="KW-0067">ATP-binding</keyword>
<dbReference type="SMART" id="SM00429">
    <property type="entry name" value="IPT"/>
    <property type="match status" value="4"/>
</dbReference>
<dbReference type="EMBL" id="JAODUO010000619">
    <property type="protein sequence ID" value="KAK2177090.1"/>
    <property type="molecule type" value="Genomic_DNA"/>
</dbReference>
<dbReference type="Gene3D" id="2.60.40.10">
    <property type="entry name" value="Immunoglobulins"/>
    <property type="match status" value="3"/>
</dbReference>
<dbReference type="SUPFAM" id="SSF81296">
    <property type="entry name" value="E set domains"/>
    <property type="match status" value="3"/>
</dbReference>
<name>A0AAD9KUF0_RIDPI</name>
<feature type="compositionally biased region" description="Basic and acidic residues" evidence="16">
    <location>
        <begin position="1393"/>
        <end position="1404"/>
    </location>
</feature>
<evidence type="ECO:0000256" key="12">
    <source>
        <dbReference type="ARBA" id="ARBA00023170"/>
    </source>
</evidence>
<reference evidence="19" key="1">
    <citation type="journal article" date="2023" name="Mol. Biol. Evol.">
        <title>Third-Generation Sequencing Reveals the Adaptive Role of the Epigenome in Three Deep-Sea Polychaetes.</title>
        <authorList>
            <person name="Perez M."/>
            <person name="Aroh O."/>
            <person name="Sun Y."/>
            <person name="Lan Y."/>
            <person name="Juniper S.K."/>
            <person name="Young C.R."/>
            <person name="Angers B."/>
            <person name="Qian P.Y."/>
        </authorList>
    </citation>
    <scope>NUCLEOTIDE SEQUENCE</scope>
    <source>
        <strain evidence="19">R07B-5</strain>
    </source>
</reference>
<evidence type="ECO:0000256" key="7">
    <source>
        <dbReference type="ARBA" id="ARBA00022777"/>
    </source>
</evidence>
<feature type="binding site" evidence="15">
    <location>
        <position position="615"/>
    </location>
    <ligand>
        <name>ATP</name>
        <dbReference type="ChEBI" id="CHEBI:30616"/>
    </ligand>
</feature>
<dbReference type="GO" id="GO:0005886">
    <property type="term" value="C:plasma membrane"/>
    <property type="evidence" value="ECO:0007669"/>
    <property type="project" value="TreeGrafter"/>
</dbReference>
<dbReference type="SUPFAM" id="SSF103575">
    <property type="entry name" value="Plexin repeat"/>
    <property type="match status" value="1"/>
</dbReference>
<dbReference type="InterPro" id="IPR050122">
    <property type="entry name" value="RTK"/>
</dbReference>
<evidence type="ECO:0000256" key="9">
    <source>
        <dbReference type="ARBA" id="ARBA00022989"/>
    </source>
</evidence>
<evidence type="ECO:0000256" key="6">
    <source>
        <dbReference type="ARBA" id="ARBA00022741"/>
    </source>
</evidence>
<feature type="compositionally biased region" description="Basic residues" evidence="16">
    <location>
        <begin position="1297"/>
        <end position="1307"/>
    </location>
</feature>
<evidence type="ECO:0000313" key="19">
    <source>
        <dbReference type="EMBL" id="KAK2177090.1"/>
    </source>
</evidence>
<dbReference type="PANTHER" id="PTHR24416">
    <property type="entry name" value="TYROSINE-PROTEIN KINASE RECEPTOR"/>
    <property type="match status" value="1"/>
</dbReference>
<feature type="compositionally biased region" description="Low complexity" evidence="16">
    <location>
        <begin position="1493"/>
        <end position="1512"/>
    </location>
</feature>
<dbReference type="GO" id="GO:0008017">
    <property type="term" value="F:microtubule binding"/>
    <property type="evidence" value="ECO:0007669"/>
    <property type="project" value="InterPro"/>
</dbReference>
<protein>
    <recommendedName>
        <fullName evidence="2">receptor protein-tyrosine kinase</fullName>
        <ecNumber evidence="2">2.7.10.1</ecNumber>
    </recommendedName>
</protein>
<dbReference type="Gene3D" id="1.10.510.10">
    <property type="entry name" value="Transferase(Phosphotransferase) domain 1"/>
    <property type="match status" value="1"/>
</dbReference>
<dbReference type="GO" id="GO:0007399">
    <property type="term" value="P:nervous system development"/>
    <property type="evidence" value="ECO:0007669"/>
    <property type="project" value="TreeGrafter"/>
</dbReference>
<evidence type="ECO:0000256" key="13">
    <source>
        <dbReference type="ARBA" id="ARBA00023180"/>
    </source>
</evidence>
<evidence type="ECO:0000256" key="1">
    <source>
        <dbReference type="ARBA" id="ARBA00004167"/>
    </source>
</evidence>
<dbReference type="InterPro" id="IPR029136">
    <property type="entry name" value="MDM1"/>
</dbReference>
<comment type="subcellular location">
    <subcellularLocation>
        <location evidence="1">Membrane</location>
        <topology evidence="1">Single-pass membrane protein</topology>
    </subcellularLocation>
</comment>
<evidence type="ECO:0000256" key="17">
    <source>
        <dbReference type="SAM" id="Phobius"/>
    </source>
</evidence>
<dbReference type="InterPro" id="IPR001245">
    <property type="entry name" value="Ser-Thr/Tyr_kinase_cat_dom"/>
</dbReference>
<dbReference type="PROSITE" id="PS50011">
    <property type="entry name" value="PROTEIN_KINASE_DOM"/>
    <property type="match status" value="1"/>
</dbReference>
<dbReference type="PANTHER" id="PTHR24416:SF564">
    <property type="entry name" value="MACROPHAGE-STIMULATING PROTEIN RECEPTOR"/>
    <property type="match status" value="1"/>
</dbReference>
<dbReference type="PRINTS" id="PR00109">
    <property type="entry name" value="TYRKINASE"/>
</dbReference>
<keyword evidence="7" id="KW-0418">Kinase</keyword>